<dbReference type="Proteomes" id="UP000253345">
    <property type="component" value="Unassembled WGS sequence"/>
</dbReference>
<comment type="caution">
    <text evidence="1">The sequence shown here is derived from an EMBL/GenBank/DDBJ whole genome shotgun (WGS) entry which is preliminary data.</text>
</comment>
<sequence length="95" mass="11131">MRFAAEDLLSALLEATPRPTAQAPRDARGLYGLVDHHGDLRYIGSTSSTDQTFYERIHQRHRTGSEGMSHYFSQMYNTGRMWRDRSRSIRRIRCR</sequence>
<organism evidence="1 2">
    <name type="scientific">Paracoccus lutimaris</name>
    <dbReference type="NCBI Taxonomy" id="1490030"/>
    <lineage>
        <taxon>Bacteria</taxon>
        <taxon>Pseudomonadati</taxon>
        <taxon>Pseudomonadota</taxon>
        <taxon>Alphaproteobacteria</taxon>
        <taxon>Rhodobacterales</taxon>
        <taxon>Paracoccaceae</taxon>
        <taxon>Paracoccus</taxon>
    </lineage>
</organism>
<protein>
    <submittedName>
        <fullName evidence="1">Uncharacterized protein</fullName>
    </submittedName>
</protein>
<dbReference type="EMBL" id="QPJL01000062">
    <property type="protein sequence ID" value="RCW77692.1"/>
    <property type="molecule type" value="Genomic_DNA"/>
</dbReference>
<name>A0A368YBX2_9RHOB</name>
<reference evidence="1 2" key="1">
    <citation type="submission" date="2018-07" db="EMBL/GenBank/DDBJ databases">
        <title>Genomic Encyclopedia of Type Strains, Phase III (KMG-III): the genomes of soil and plant-associated and newly described type strains.</title>
        <authorList>
            <person name="Whitman W."/>
        </authorList>
    </citation>
    <scope>NUCLEOTIDE SEQUENCE [LARGE SCALE GENOMIC DNA]</scope>
    <source>
        <strain evidence="1 2">CECT 8525</strain>
    </source>
</reference>
<evidence type="ECO:0000313" key="1">
    <source>
        <dbReference type="EMBL" id="RCW77692.1"/>
    </source>
</evidence>
<keyword evidence="2" id="KW-1185">Reference proteome</keyword>
<dbReference type="AlphaFoldDB" id="A0A368YBX2"/>
<gene>
    <name evidence="1" type="ORF">DFP89_16211</name>
</gene>
<evidence type="ECO:0000313" key="2">
    <source>
        <dbReference type="Proteomes" id="UP000253345"/>
    </source>
</evidence>
<proteinExistence type="predicted"/>
<accession>A0A368YBX2</accession>